<evidence type="ECO:0000313" key="3">
    <source>
        <dbReference type="Proteomes" id="UP000005459"/>
    </source>
</evidence>
<organism evidence="2 3">
    <name type="scientific">Thiocapsa marina 5811</name>
    <dbReference type="NCBI Taxonomy" id="768671"/>
    <lineage>
        <taxon>Bacteria</taxon>
        <taxon>Pseudomonadati</taxon>
        <taxon>Pseudomonadota</taxon>
        <taxon>Gammaproteobacteria</taxon>
        <taxon>Chromatiales</taxon>
        <taxon>Chromatiaceae</taxon>
        <taxon>Thiocapsa</taxon>
    </lineage>
</organism>
<keyword evidence="3" id="KW-1185">Reference proteome</keyword>
<dbReference type="Proteomes" id="UP000005459">
    <property type="component" value="Unassembled WGS sequence"/>
</dbReference>
<reference evidence="2 3" key="1">
    <citation type="submission" date="2011-06" db="EMBL/GenBank/DDBJ databases">
        <title>The draft genome of Thiocapsa marina 5811.</title>
        <authorList>
            <consortium name="US DOE Joint Genome Institute (JGI-PGF)"/>
            <person name="Lucas S."/>
            <person name="Han J."/>
            <person name="Cheng J.-F."/>
            <person name="Goodwin L."/>
            <person name="Pitluck S."/>
            <person name="Peters L."/>
            <person name="Land M.L."/>
            <person name="Hauser L."/>
            <person name="Vogl K."/>
            <person name="Liu Z."/>
            <person name="Imhoff J."/>
            <person name="Thiel V."/>
            <person name="Frigaard N.-U."/>
            <person name="Bryant D."/>
            <person name="Woyke T.J."/>
        </authorList>
    </citation>
    <scope>NUCLEOTIDE SEQUENCE [LARGE SCALE GENOMIC DNA]</scope>
    <source>
        <strain evidence="2 3">5811</strain>
    </source>
</reference>
<dbReference type="EMBL" id="AFWV01000001">
    <property type="protein sequence ID" value="EGV20613.1"/>
    <property type="molecule type" value="Genomic_DNA"/>
</dbReference>
<gene>
    <name evidence="2" type="ORF">ThimaDRAFT_0391</name>
</gene>
<feature type="compositionally biased region" description="Polar residues" evidence="1">
    <location>
        <begin position="165"/>
        <end position="174"/>
    </location>
</feature>
<evidence type="ECO:0000313" key="2">
    <source>
        <dbReference type="EMBL" id="EGV20613.1"/>
    </source>
</evidence>
<protein>
    <submittedName>
        <fullName evidence="2">Uncharacterized protein</fullName>
    </submittedName>
</protein>
<feature type="compositionally biased region" description="Basic residues" evidence="1">
    <location>
        <begin position="183"/>
        <end position="192"/>
    </location>
</feature>
<dbReference type="AlphaFoldDB" id="F9U640"/>
<accession>F9U640</accession>
<dbReference type="STRING" id="768671.ThimaDRAFT_0391"/>
<name>F9U640_9GAMM</name>
<sequence length="192" mass="21274">MIFDRHCHDNTHFISYRVPVTEERKRPLCTMESWSLSGRGACARPSLWRHLAAALSGRRGKTDKQHGRQSCCRRGGRADLCCREVGRSSAVTGGSSVSHCGQSLADFQCQLWVVTCHSLSRERLSVVRIEESPPFGRWVTAHGRPLPPDLPDTGTAPRAQMPVINPTNSIGLTNPHSRPPSHVPRRRSPVAL</sequence>
<feature type="region of interest" description="Disordered" evidence="1">
    <location>
        <begin position="140"/>
        <end position="192"/>
    </location>
</feature>
<evidence type="ECO:0000256" key="1">
    <source>
        <dbReference type="SAM" id="MobiDB-lite"/>
    </source>
</evidence>
<proteinExistence type="predicted"/>